<evidence type="ECO:0000313" key="2">
    <source>
        <dbReference type="Proteomes" id="UP000016511"/>
    </source>
</evidence>
<dbReference type="EMBL" id="AWSJ01000110">
    <property type="protein sequence ID" value="ERI10260.1"/>
    <property type="molecule type" value="Genomic_DNA"/>
</dbReference>
<protein>
    <submittedName>
        <fullName evidence="1">Uncharacterized protein</fullName>
    </submittedName>
</protein>
<gene>
    <name evidence="1" type="ORF">HMPREF0083_01606</name>
</gene>
<dbReference type="RefSeq" id="WP_021619804.1">
    <property type="nucleotide sequence ID" value="NZ_KE952705.1"/>
</dbReference>
<dbReference type="STRING" id="649747.HMPREF0083_01606"/>
<dbReference type="HOGENOM" id="CLU_192195_0_0_9"/>
<evidence type="ECO:0000313" key="1">
    <source>
        <dbReference type="EMBL" id="ERI10260.1"/>
    </source>
</evidence>
<reference evidence="1 2" key="1">
    <citation type="submission" date="2013-08" db="EMBL/GenBank/DDBJ databases">
        <authorList>
            <person name="Weinstock G."/>
            <person name="Sodergren E."/>
            <person name="Wylie T."/>
            <person name="Fulton L."/>
            <person name="Fulton R."/>
            <person name="Fronick C."/>
            <person name="O'Laughlin M."/>
            <person name="Godfrey J."/>
            <person name="Miner T."/>
            <person name="Herter B."/>
            <person name="Appelbaum E."/>
            <person name="Cordes M."/>
            <person name="Lek S."/>
            <person name="Wollam A."/>
            <person name="Pepin K.H."/>
            <person name="Palsikar V.B."/>
            <person name="Mitreva M."/>
            <person name="Wilson R.K."/>
        </authorList>
    </citation>
    <scope>NUCLEOTIDE SEQUENCE [LARGE SCALE GENOMIC DNA]</scope>
    <source>
        <strain evidence="1 2">ATCC 12856</strain>
    </source>
</reference>
<keyword evidence="2" id="KW-1185">Reference proteome</keyword>
<sequence>MMKVILRDVLKSKGVQVSESHLDILEQRWQSIQYLKADIEHAVLDDYDIALTSTPGGDHVE</sequence>
<dbReference type="Proteomes" id="UP000016511">
    <property type="component" value="Unassembled WGS sequence"/>
</dbReference>
<comment type="caution">
    <text evidence="1">The sequence shown here is derived from an EMBL/GenBank/DDBJ whole genome shotgun (WGS) entry which is preliminary data.</text>
</comment>
<dbReference type="AlphaFoldDB" id="U1X5N3"/>
<proteinExistence type="predicted"/>
<dbReference type="PATRIC" id="fig|649747.3.peg.1453"/>
<organism evidence="1 2">
    <name type="scientific">Aneurinibacillus aneurinilyticus ATCC 12856</name>
    <dbReference type="NCBI Taxonomy" id="649747"/>
    <lineage>
        <taxon>Bacteria</taxon>
        <taxon>Bacillati</taxon>
        <taxon>Bacillota</taxon>
        <taxon>Bacilli</taxon>
        <taxon>Bacillales</taxon>
        <taxon>Paenibacillaceae</taxon>
        <taxon>Aneurinibacillus group</taxon>
        <taxon>Aneurinibacillus</taxon>
    </lineage>
</organism>
<name>U1X5N3_ANEAE</name>
<dbReference type="eggNOG" id="ENOG5033HHN">
    <property type="taxonomic scope" value="Bacteria"/>
</dbReference>
<accession>U1X5N3</accession>
<dbReference type="GeneID" id="92837813"/>